<dbReference type="GO" id="GO:0005829">
    <property type="term" value="C:cytosol"/>
    <property type="evidence" value="ECO:0007669"/>
    <property type="project" value="TreeGrafter"/>
</dbReference>
<dbReference type="Gene3D" id="3.20.20.140">
    <property type="entry name" value="Metal-dependent hydrolases"/>
    <property type="match status" value="1"/>
</dbReference>
<organism evidence="1 2">
    <name type="scientific">Mycobacterium uberis</name>
    <dbReference type="NCBI Taxonomy" id="2162698"/>
    <lineage>
        <taxon>Bacteria</taxon>
        <taxon>Bacillati</taxon>
        <taxon>Actinomycetota</taxon>
        <taxon>Actinomycetes</taxon>
        <taxon>Mycobacteriales</taxon>
        <taxon>Mycobacteriaceae</taxon>
        <taxon>Mycobacterium</taxon>
    </lineage>
</organism>
<dbReference type="AlphaFoldDB" id="A0A3E1HL15"/>
<dbReference type="GO" id="GO:0008270">
    <property type="term" value="F:zinc ion binding"/>
    <property type="evidence" value="ECO:0007669"/>
    <property type="project" value="TreeGrafter"/>
</dbReference>
<evidence type="ECO:0008006" key="3">
    <source>
        <dbReference type="Google" id="ProtNLM"/>
    </source>
</evidence>
<dbReference type="PANTHER" id="PTHR36928">
    <property type="entry name" value="PHOSPHATASE YCDX-RELATED"/>
    <property type="match status" value="1"/>
</dbReference>
<protein>
    <recommendedName>
        <fullName evidence="3">PHP domain-containing protein</fullName>
    </recommendedName>
</protein>
<evidence type="ECO:0000313" key="1">
    <source>
        <dbReference type="EMBL" id="RFD27182.1"/>
    </source>
</evidence>
<dbReference type="OrthoDB" id="9808747at2"/>
<dbReference type="EMBL" id="QAYL01000001">
    <property type="protein sequence ID" value="RFD27182.1"/>
    <property type="molecule type" value="Genomic_DNA"/>
</dbReference>
<evidence type="ECO:0000313" key="2">
    <source>
        <dbReference type="Proteomes" id="UP000258522"/>
    </source>
</evidence>
<dbReference type="SUPFAM" id="SSF89550">
    <property type="entry name" value="PHP domain-like"/>
    <property type="match status" value="1"/>
</dbReference>
<sequence length="116" mass="12800">MSSATITFDVQVVFTVCRDHGTVVEINSCPEHRNLLTRLLKLALDIGCVFGINTDAHVLGQPAFLDYGAQRVVDTGVPADMIVHIRPVEWLCLTRCSSSKLRPRSTNILRVIADLP</sequence>
<reference evidence="1 2" key="1">
    <citation type="submission" date="2018-07" db="EMBL/GenBank/DDBJ databases">
        <title>Whole genome sequence of Mycobacterium uberis.</title>
        <authorList>
            <person name="Benjak A."/>
        </authorList>
    </citation>
    <scope>NUCLEOTIDE SEQUENCE [LARGE SCALE GENOMIC DNA]</scope>
    <source>
        <strain evidence="1 2">Jura</strain>
    </source>
</reference>
<dbReference type="GO" id="GO:0042578">
    <property type="term" value="F:phosphoric ester hydrolase activity"/>
    <property type="evidence" value="ECO:0007669"/>
    <property type="project" value="TreeGrafter"/>
</dbReference>
<dbReference type="Proteomes" id="UP000258522">
    <property type="component" value="Unassembled WGS sequence"/>
</dbReference>
<accession>A0A3E1HL15</accession>
<dbReference type="InterPro" id="IPR050243">
    <property type="entry name" value="PHP_phosphatase"/>
</dbReference>
<dbReference type="InterPro" id="IPR016195">
    <property type="entry name" value="Pol/histidinol_Pase-like"/>
</dbReference>
<keyword evidence="2" id="KW-1185">Reference proteome</keyword>
<proteinExistence type="predicted"/>
<name>A0A3E1HL15_9MYCO</name>
<comment type="caution">
    <text evidence="1">The sequence shown here is derived from an EMBL/GenBank/DDBJ whole genome shotgun (WGS) entry which is preliminary data.</text>
</comment>
<gene>
    <name evidence="1" type="ORF">MUBE_00690</name>
</gene>
<dbReference type="PANTHER" id="PTHR36928:SF1">
    <property type="entry name" value="PHOSPHATASE YCDX-RELATED"/>
    <property type="match status" value="1"/>
</dbReference>